<dbReference type="Proteomes" id="UP001158598">
    <property type="component" value="Chromosome"/>
</dbReference>
<dbReference type="InterPro" id="IPR046583">
    <property type="entry name" value="DUF6631"/>
</dbReference>
<gene>
    <name evidence="1" type="ORF">MCNOR_1529</name>
</gene>
<organism evidence="1 2">
    <name type="scientific">Methylococcus capsulatus</name>
    <dbReference type="NCBI Taxonomy" id="414"/>
    <lineage>
        <taxon>Bacteria</taxon>
        <taxon>Pseudomonadati</taxon>
        <taxon>Pseudomonadota</taxon>
        <taxon>Gammaproteobacteria</taxon>
        <taxon>Methylococcales</taxon>
        <taxon>Methylococcaceae</taxon>
        <taxon>Methylococcus</taxon>
    </lineage>
</organism>
<dbReference type="Pfam" id="PF20336">
    <property type="entry name" value="DUF6631"/>
    <property type="match status" value="1"/>
</dbReference>
<sequence>MTMSASDLDVLVPQPQVVDLAGQRLAISPLVLGELPAMLKAVQPFAQRLADEPDWLALLSDHGDALLSGLAIASRQPREWVDALALDDAITLAATVFEVNADFFVRRIAPKVGDLAQRLNGRLAGLTPSPA</sequence>
<evidence type="ECO:0000313" key="2">
    <source>
        <dbReference type="Proteomes" id="UP001158598"/>
    </source>
</evidence>
<accession>A0AA35UQG8</accession>
<reference evidence="1" key="1">
    <citation type="submission" date="2023-03" db="EMBL/GenBank/DDBJ databases">
        <authorList>
            <person name="Pearce D."/>
        </authorList>
    </citation>
    <scope>NUCLEOTIDE SEQUENCE</scope>
    <source>
        <strain evidence="1">Mc</strain>
    </source>
</reference>
<name>A0AA35UQG8_METCP</name>
<evidence type="ECO:0000313" key="1">
    <source>
        <dbReference type="EMBL" id="CAI8798837.1"/>
    </source>
</evidence>
<proteinExistence type="predicted"/>
<protein>
    <submittedName>
        <fullName evidence="1">Uncharacterized protein</fullName>
    </submittedName>
</protein>
<dbReference type="AlphaFoldDB" id="A0AA35UQG8"/>
<dbReference type="EMBL" id="OX458332">
    <property type="protein sequence ID" value="CAI8798837.1"/>
    <property type="molecule type" value="Genomic_DNA"/>
</dbReference>